<dbReference type="PANTHER" id="PTHR45586:SF1">
    <property type="entry name" value="LIPOPOLYSACCHARIDE ASSEMBLY PROTEIN B"/>
    <property type="match status" value="1"/>
</dbReference>
<dbReference type="Gene3D" id="1.25.40.10">
    <property type="entry name" value="Tetratricopeptide repeat domain"/>
    <property type="match status" value="7"/>
</dbReference>
<feature type="repeat" description="TPR" evidence="3">
    <location>
        <begin position="59"/>
        <end position="92"/>
    </location>
</feature>
<evidence type="ECO:0000256" key="2">
    <source>
        <dbReference type="ARBA" id="ARBA00022803"/>
    </source>
</evidence>
<feature type="repeat" description="TPR" evidence="3">
    <location>
        <begin position="113"/>
        <end position="146"/>
    </location>
</feature>
<feature type="repeat" description="TPR" evidence="3">
    <location>
        <begin position="477"/>
        <end position="510"/>
    </location>
</feature>
<evidence type="ECO:0000256" key="4">
    <source>
        <dbReference type="SAM" id="Coils"/>
    </source>
</evidence>
<evidence type="ECO:0008006" key="7">
    <source>
        <dbReference type="Google" id="ProtNLM"/>
    </source>
</evidence>
<accession>A0A7R6SYV1</accession>
<keyword evidence="1" id="KW-0677">Repeat</keyword>
<dbReference type="InterPro" id="IPR051012">
    <property type="entry name" value="CellSynth/LPSAsmb/PSIAsmb"/>
</dbReference>
<feature type="repeat" description="TPR" evidence="3">
    <location>
        <begin position="343"/>
        <end position="376"/>
    </location>
</feature>
<feature type="coiled-coil region" evidence="4">
    <location>
        <begin position="644"/>
        <end position="688"/>
    </location>
</feature>
<sequence length="940" mass="108279">MFFKKSDVLAKADKYLRQKKYKLALEEFLKYLQKNPNDVNIINRVGDLYAQVGDKDKAVDFFLKSADYYYKEGFYTKSIAILRKILRIDPDNIKVYERLADLYVQDGNIAEAKRVYLEIAEKYTKQGLKKRALEIYKKMVELDPLNTVVRLKLADAFIKEGMREEAADQLISTAKKLLKMGKNDDAKQLLTAAKKLGLGDAVIDVTLAEIYVEKKEYEKAEQILDKAYARNTGNSLLLELLAFVKLKTGKLADSLKIAKRLFELDKSKYRIIETIFNELIAKNKINEAWSLIKPVIDHLVLNEEYDKAIDLLKKIVDKKQYFIPALKVLADIYDKKEDRIFNVTTLEKLVEAYKRDGNVEEARATLKKLLEYDPANIEYKEALKELKAYEISDDEISVSEEDFELDEEELVESLDLEDTTQKMLGGISEAEFYIEHGYKDKAYSMLEQILRKDPLNKKANLLLLPLCKERGERAKASQCYLNLAEISMNEGDFEKAEDYLNQSERLLPGSSGFLRRQLEKKKKEEGLVEVESFDFEPDEEEISLSDAVESFDEEELDFGIDNEVVGLHEEAITPPENDFSEAISLDEEETELELEDNISSEDLFNEDAKEGGEFVPEEQSFLDADSLLETFQPEKEEGNALEELDEAKIESVDLFEEFEDLKLEFEDSKKTTELKEELEKKVVEDEKDAKAEKPQEIVEDSVDLTDEIAEIEFYISQNLFEEAEELLNNLVVAHPNHKDVLALKEKFESLKGQAETEQLVAEKSGDFEELLEEEFIDLKSQLGEDLDIFQDNTELTDSAPQEEVKSLDELFKEFKKGVEEQIDQEDFETHYNLGIAYKEMGLYNEAIEEFIKASHDPNRLLDCSFMIAGVYSELGEYKKAIEWLESGLEHAQKTGADDRPILYELATLCEKNGDKEKAKSYYAMIYEKDPNYRDVASKLK</sequence>
<dbReference type="KEGG" id="thyd:TTHT_1705"/>
<gene>
    <name evidence="5" type="ORF">TTHT_1705</name>
</gene>
<dbReference type="AlphaFoldDB" id="A0A7R6SYV1"/>
<protein>
    <recommendedName>
        <fullName evidence="7">Tetratricopeptide repeat protein</fullName>
    </recommendedName>
</protein>
<keyword evidence="6" id="KW-1185">Reference proteome</keyword>
<feature type="repeat" description="TPR" evidence="3">
    <location>
        <begin position="827"/>
        <end position="859"/>
    </location>
</feature>
<dbReference type="RefSeq" id="WP_201327482.1">
    <property type="nucleotide sequence ID" value="NZ_AP017470.1"/>
</dbReference>
<keyword evidence="2 3" id="KW-0802">TPR repeat</keyword>
<dbReference type="InterPro" id="IPR011990">
    <property type="entry name" value="TPR-like_helical_dom_sf"/>
</dbReference>
<dbReference type="Pfam" id="PF13181">
    <property type="entry name" value="TPR_8"/>
    <property type="match status" value="5"/>
</dbReference>
<name>A0A7R6SYV1_9BACT</name>
<keyword evidence="4" id="KW-0175">Coiled coil</keyword>
<dbReference type="InterPro" id="IPR019734">
    <property type="entry name" value="TPR_rpt"/>
</dbReference>
<dbReference type="Pfam" id="PF14559">
    <property type="entry name" value="TPR_19"/>
    <property type="match status" value="2"/>
</dbReference>
<evidence type="ECO:0000313" key="6">
    <source>
        <dbReference type="Proteomes" id="UP000595564"/>
    </source>
</evidence>
<dbReference type="SUPFAM" id="SSF48452">
    <property type="entry name" value="TPR-like"/>
    <property type="match status" value="3"/>
</dbReference>
<evidence type="ECO:0000256" key="1">
    <source>
        <dbReference type="ARBA" id="ARBA00022737"/>
    </source>
</evidence>
<organism evidence="5 6">
    <name type="scientific">Thermotomaculum hydrothermale</name>
    <dbReference type="NCBI Taxonomy" id="981385"/>
    <lineage>
        <taxon>Bacteria</taxon>
        <taxon>Pseudomonadati</taxon>
        <taxon>Acidobacteriota</taxon>
        <taxon>Holophagae</taxon>
        <taxon>Thermotomaculales</taxon>
        <taxon>Thermotomaculaceae</taxon>
        <taxon>Thermotomaculum</taxon>
    </lineage>
</organism>
<dbReference type="PANTHER" id="PTHR45586">
    <property type="entry name" value="TPR REPEAT-CONTAINING PROTEIN PA4667"/>
    <property type="match status" value="1"/>
</dbReference>
<dbReference type="SMART" id="SM00028">
    <property type="entry name" value="TPR"/>
    <property type="match status" value="11"/>
</dbReference>
<dbReference type="PROSITE" id="PS50005">
    <property type="entry name" value="TPR"/>
    <property type="match status" value="5"/>
</dbReference>
<proteinExistence type="predicted"/>
<dbReference type="Proteomes" id="UP000595564">
    <property type="component" value="Chromosome"/>
</dbReference>
<dbReference type="EMBL" id="AP017470">
    <property type="protein sequence ID" value="BBB33179.1"/>
    <property type="molecule type" value="Genomic_DNA"/>
</dbReference>
<evidence type="ECO:0000313" key="5">
    <source>
        <dbReference type="EMBL" id="BBB33179.1"/>
    </source>
</evidence>
<reference evidence="5 6" key="1">
    <citation type="journal article" date="2012" name="Extremophiles">
        <title>Thermotomaculum hydrothermale gen. nov., sp. nov., a novel heterotrophic thermophile within the phylum Acidobacteria from a deep-sea hydrothermal vent chimney in the Southern Okinawa Trough.</title>
        <authorList>
            <person name="Izumi H."/>
            <person name="Nunoura T."/>
            <person name="Miyazaki M."/>
            <person name="Mino S."/>
            <person name="Toki T."/>
            <person name="Takai K."/>
            <person name="Sako Y."/>
            <person name="Sawabe T."/>
            <person name="Nakagawa S."/>
        </authorList>
    </citation>
    <scope>NUCLEOTIDE SEQUENCE [LARGE SCALE GENOMIC DNA]</scope>
    <source>
        <strain evidence="5 6">AC55</strain>
    </source>
</reference>
<evidence type="ECO:0000256" key="3">
    <source>
        <dbReference type="PROSITE-ProRule" id="PRU00339"/>
    </source>
</evidence>